<protein>
    <submittedName>
        <fullName evidence="2">L-ascorbate metabolism protein UlaG (Beta-lactamase superfamily)</fullName>
    </submittedName>
</protein>
<dbReference type="PANTHER" id="PTHR43546">
    <property type="entry name" value="UPF0173 METAL-DEPENDENT HYDROLASE MJ1163-RELATED"/>
    <property type="match status" value="1"/>
</dbReference>
<dbReference type="Pfam" id="PF13483">
    <property type="entry name" value="Lactamase_B_3"/>
    <property type="match status" value="1"/>
</dbReference>
<dbReference type="OrthoDB" id="3190691at2"/>
<dbReference type="InterPro" id="IPR001279">
    <property type="entry name" value="Metallo-B-lactamas"/>
</dbReference>
<dbReference type="RefSeq" id="WP_132425298.1">
    <property type="nucleotide sequence ID" value="NZ_SMFZ01000001.1"/>
</dbReference>
<organism evidence="2 3">
    <name type="scientific">Pseudonocardia endophytica</name>
    <dbReference type="NCBI Taxonomy" id="401976"/>
    <lineage>
        <taxon>Bacteria</taxon>
        <taxon>Bacillati</taxon>
        <taxon>Actinomycetota</taxon>
        <taxon>Actinomycetes</taxon>
        <taxon>Pseudonocardiales</taxon>
        <taxon>Pseudonocardiaceae</taxon>
        <taxon>Pseudonocardia</taxon>
    </lineage>
</organism>
<evidence type="ECO:0000259" key="1">
    <source>
        <dbReference type="SMART" id="SM00849"/>
    </source>
</evidence>
<dbReference type="SUPFAM" id="SSF56281">
    <property type="entry name" value="Metallo-hydrolase/oxidoreductase"/>
    <property type="match status" value="1"/>
</dbReference>
<feature type="domain" description="Metallo-beta-lactamase" evidence="1">
    <location>
        <begin position="7"/>
        <end position="176"/>
    </location>
</feature>
<dbReference type="InterPro" id="IPR050114">
    <property type="entry name" value="UPF0173_UPF0282_UlaG_hydrolase"/>
</dbReference>
<keyword evidence="3" id="KW-1185">Reference proteome</keyword>
<sequence>MQLTHYGHSCVLLDTGSARILIDPGAFSSGFAGLEGLDAILVTHQHFDHLDPEQLTVLLRGNPDATVYVDHGTAGELPDGIDHRVVAPGDSFPAGGSEVRVVGYGNHAVIHPDVPIVPNNGYLVDGRVLHPGDAYVPHGPEELETLLLPTGAPWLKLSEAVDYLRLVAPRTVVPIHEQTLSRPQMHYGMFDSLGPASSTVVVPEREKPVDV</sequence>
<dbReference type="AlphaFoldDB" id="A0A4R1I3I0"/>
<reference evidence="2 3" key="1">
    <citation type="submission" date="2019-03" db="EMBL/GenBank/DDBJ databases">
        <title>Sequencing the genomes of 1000 actinobacteria strains.</title>
        <authorList>
            <person name="Klenk H.-P."/>
        </authorList>
    </citation>
    <scope>NUCLEOTIDE SEQUENCE [LARGE SCALE GENOMIC DNA]</scope>
    <source>
        <strain evidence="2 3">DSM 44969</strain>
    </source>
</reference>
<dbReference type="InterPro" id="IPR036866">
    <property type="entry name" value="RibonucZ/Hydroxyglut_hydro"/>
</dbReference>
<dbReference type="Proteomes" id="UP000295560">
    <property type="component" value="Unassembled WGS sequence"/>
</dbReference>
<evidence type="ECO:0000313" key="2">
    <source>
        <dbReference type="EMBL" id="TCK27079.1"/>
    </source>
</evidence>
<accession>A0A4R1I3I0</accession>
<gene>
    <name evidence="2" type="ORF">EV378_2934</name>
</gene>
<comment type="caution">
    <text evidence="2">The sequence shown here is derived from an EMBL/GenBank/DDBJ whole genome shotgun (WGS) entry which is preliminary data.</text>
</comment>
<name>A0A4R1I3I0_PSEEN</name>
<proteinExistence type="predicted"/>
<dbReference type="SMART" id="SM00849">
    <property type="entry name" value="Lactamase_B"/>
    <property type="match status" value="1"/>
</dbReference>
<evidence type="ECO:0000313" key="3">
    <source>
        <dbReference type="Proteomes" id="UP000295560"/>
    </source>
</evidence>
<dbReference type="PANTHER" id="PTHR43546:SF3">
    <property type="entry name" value="UPF0173 METAL-DEPENDENT HYDROLASE MJ1163"/>
    <property type="match status" value="1"/>
</dbReference>
<dbReference type="EMBL" id="SMFZ01000001">
    <property type="protein sequence ID" value="TCK27079.1"/>
    <property type="molecule type" value="Genomic_DNA"/>
</dbReference>
<dbReference type="Gene3D" id="3.60.15.10">
    <property type="entry name" value="Ribonuclease Z/Hydroxyacylglutathione hydrolase-like"/>
    <property type="match status" value="1"/>
</dbReference>